<name>A0A934VBF4_9BACT</name>
<reference evidence="9" key="1">
    <citation type="submission" date="2021-01" db="EMBL/GenBank/DDBJ databases">
        <title>Modified the classification status of verrucomicrobia.</title>
        <authorList>
            <person name="Feng X."/>
        </authorList>
    </citation>
    <scope>NUCLEOTIDE SEQUENCE</scope>
    <source>
        <strain evidence="9">KCTC 22201</strain>
    </source>
</reference>
<dbReference type="PROSITE" id="PS00523">
    <property type="entry name" value="SULFATASE_1"/>
    <property type="match status" value="1"/>
</dbReference>
<dbReference type="PANTHER" id="PTHR42693:SF42">
    <property type="entry name" value="ARYLSULFATASE G"/>
    <property type="match status" value="1"/>
</dbReference>
<dbReference type="PANTHER" id="PTHR42693">
    <property type="entry name" value="ARYLSULFATASE FAMILY MEMBER"/>
    <property type="match status" value="1"/>
</dbReference>
<keyword evidence="4" id="KW-0732">Signal</keyword>
<dbReference type="Pfam" id="PF00884">
    <property type="entry name" value="Sulfatase"/>
    <property type="match status" value="1"/>
</dbReference>
<dbReference type="InterPro" id="IPR000917">
    <property type="entry name" value="Sulfatase_N"/>
</dbReference>
<dbReference type="SUPFAM" id="SSF53649">
    <property type="entry name" value="Alkaline phosphatase-like"/>
    <property type="match status" value="1"/>
</dbReference>
<accession>A0A934VBF4</accession>
<feature type="region of interest" description="Disordered" evidence="7">
    <location>
        <begin position="1281"/>
        <end position="1303"/>
    </location>
</feature>
<dbReference type="InterPro" id="IPR050738">
    <property type="entry name" value="Sulfatase"/>
</dbReference>
<feature type="compositionally biased region" description="Polar residues" evidence="7">
    <location>
        <begin position="1285"/>
        <end position="1295"/>
    </location>
</feature>
<evidence type="ECO:0000256" key="4">
    <source>
        <dbReference type="ARBA" id="ARBA00022729"/>
    </source>
</evidence>
<evidence type="ECO:0000259" key="8">
    <source>
        <dbReference type="Pfam" id="PF00884"/>
    </source>
</evidence>
<gene>
    <name evidence="9" type="ORF">JIN81_09865</name>
</gene>
<evidence type="ECO:0000313" key="9">
    <source>
        <dbReference type="EMBL" id="MBK1827328.1"/>
    </source>
</evidence>
<dbReference type="EMBL" id="JAENII010000006">
    <property type="protein sequence ID" value="MBK1827328.1"/>
    <property type="molecule type" value="Genomic_DNA"/>
</dbReference>
<dbReference type="PROSITE" id="PS00018">
    <property type="entry name" value="EF_HAND_1"/>
    <property type="match status" value="1"/>
</dbReference>
<feature type="region of interest" description="Disordered" evidence="7">
    <location>
        <begin position="1"/>
        <end position="40"/>
    </location>
</feature>
<sequence>MLTAISSSAATRTWDGSTDTDYNTATNWSDDDVPDGNDSGVLDGGGSGITDLTGGVTPSAANALNVRAGHVFNINNAGGSLSVNANVNVGRGAVGNGTQINHQAGAFSIGGLDMGGNATGGTSTYTLSGTGFLSVDSGTSARDFDLGGDLGVGDFATTFAIVGDAAVVTAGATPVVLRSSARLDFTLGATGVDAIDTTGGFTLQSGATLTIDGSSYTGGAGVIPLISYGSRADATKFSTEDVSGFVGLNAEIVYDDDGVDLVLAAPGAVAINTFDADVLTVNAGDPVTLSWTVQNETSLLLDPGGIDVLGSSSLVVNPTETTTYTLTAGDGSTTVTETVDVTVNPAATATSISVNFHANDTDALADHQLESGESAGLTPLDGSHWNNISVGNPAVNGGAVIFAPTPLVDDVGNASAATISSSPGTGATGSWFVGYAASSASDENELTNGISDDSLFNSYLATNAGDDFVLNVAGLGADFTTEGYSLIIYSDSDRRNTSTNNVRQSLYTITPDGGAPMNGFVEDDDGASVVNIFDGTYIPSDGVDDGADYSNYVVIGGLSASEFTLEMDSPDGGRGAISGFQIIAGDGGVVLPPVIHSFVADDLYVGAGDPVQLSWSVGNADSLTLDPGNVDVTGLSQYQINPTATATYTLTATSSGGSASADVEVTVGPARPNVILCLVDDWGVMDTSEPFSYDSYTDGAPAVIRAFNTFYQTPNLEQLADDGMKFSQAYALPVCSPTRTSLMTGFNAPRHGVTVHLNLNGTYERPTGSNVATHRSPNNWRYRGMEVTDVTLPGLLSDQGYRSIHCGKGHFGARGDATEDPRAIGFDINLGGSGAGAPGRYVGNPGFSSGSNPVPYIEDYHGNGRWLTEALTEAMNDAIEDAVDDGVPFFSYMSYYAVHSPFTTNPNATGDYSAGVNSNHQKFATMVEGVDTSLGQIRAKLLELEALDPAVAENTLIIFTGDNGSDSPALNSGGQIGSSTFNDYPIRGKKANCYEGGYHVPLFVAWAKHNPSNPFQQQLPIGQGSVEHDIVSVVDIPTTILAVADVPHPDMDGVDLSPYLTSTPGTHREQTLLRHQPNSQNSSFFTAYRRNDYKLIYFYYKDAAEQFELYDLSVDRDESDNLASSHPELVLELAREMAAALDEGWGEYGALWPTFAVGSGDGDAFRPLADDPFLIDFTVDGRDLVDSDIDGLTDALEDADGNGLVGLTETDSKNPDTDGDQFLDGEELRTGTDPLSRSSYFNLAMLPHTTTSLMLTWPSAPGAVYRIEESTDLDSWDTLLDNVPASGSGSSTSQEVDIPDSPEAAHQYFLRVELLPPSSP</sequence>
<dbReference type="GO" id="GO:0004065">
    <property type="term" value="F:arylsulfatase activity"/>
    <property type="evidence" value="ECO:0007669"/>
    <property type="project" value="TreeGrafter"/>
</dbReference>
<organism evidence="9 10">
    <name type="scientific">Haloferula rosea</name>
    <dbReference type="NCBI Taxonomy" id="490093"/>
    <lineage>
        <taxon>Bacteria</taxon>
        <taxon>Pseudomonadati</taxon>
        <taxon>Verrucomicrobiota</taxon>
        <taxon>Verrucomicrobiia</taxon>
        <taxon>Verrucomicrobiales</taxon>
        <taxon>Verrucomicrobiaceae</taxon>
        <taxon>Haloferula</taxon>
    </lineage>
</organism>
<keyword evidence="6" id="KW-0106">Calcium</keyword>
<feature type="compositionally biased region" description="Polar residues" evidence="7">
    <location>
        <begin position="1"/>
        <end position="28"/>
    </location>
</feature>
<dbReference type="InterPro" id="IPR018247">
    <property type="entry name" value="EF_Hand_1_Ca_BS"/>
</dbReference>
<protein>
    <submittedName>
        <fullName evidence="9">Sulfatase-like hydrolase/transferase</fullName>
    </submittedName>
</protein>
<dbReference type="Proteomes" id="UP000658278">
    <property type="component" value="Unassembled WGS sequence"/>
</dbReference>
<comment type="caution">
    <text evidence="9">The sequence shown here is derived from an EMBL/GenBank/DDBJ whole genome shotgun (WGS) entry which is preliminary data.</text>
</comment>
<evidence type="ECO:0000256" key="6">
    <source>
        <dbReference type="ARBA" id="ARBA00022837"/>
    </source>
</evidence>
<feature type="domain" description="Sulfatase N-terminal" evidence="8">
    <location>
        <begin position="672"/>
        <end position="1046"/>
    </location>
</feature>
<dbReference type="Gene3D" id="3.40.720.10">
    <property type="entry name" value="Alkaline Phosphatase, subunit A"/>
    <property type="match status" value="1"/>
</dbReference>
<evidence type="ECO:0000256" key="7">
    <source>
        <dbReference type="SAM" id="MobiDB-lite"/>
    </source>
</evidence>
<keyword evidence="5 9" id="KW-0378">Hydrolase</keyword>
<comment type="similarity">
    <text evidence="2">Belongs to the sulfatase family.</text>
</comment>
<evidence type="ECO:0000256" key="5">
    <source>
        <dbReference type="ARBA" id="ARBA00022801"/>
    </source>
</evidence>
<feature type="region of interest" description="Disordered" evidence="7">
    <location>
        <begin position="1203"/>
        <end position="1231"/>
    </location>
</feature>
<evidence type="ECO:0000313" key="10">
    <source>
        <dbReference type="Proteomes" id="UP000658278"/>
    </source>
</evidence>
<dbReference type="InterPro" id="IPR017850">
    <property type="entry name" value="Alkaline_phosphatase_core_sf"/>
</dbReference>
<dbReference type="Gene3D" id="3.30.1120.10">
    <property type="match status" value="1"/>
</dbReference>
<comment type="cofactor">
    <cofactor evidence="1">
        <name>Ca(2+)</name>
        <dbReference type="ChEBI" id="CHEBI:29108"/>
    </cofactor>
</comment>
<keyword evidence="3" id="KW-0479">Metal-binding</keyword>
<dbReference type="InterPro" id="IPR024607">
    <property type="entry name" value="Sulfatase_CS"/>
</dbReference>
<evidence type="ECO:0000256" key="3">
    <source>
        <dbReference type="ARBA" id="ARBA00022723"/>
    </source>
</evidence>
<keyword evidence="10" id="KW-1185">Reference proteome</keyword>
<proteinExistence type="inferred from homology"/>
<evidence type="ECO:0000256" key="2">
    <source>
        <dbReference type="ARBA" id="ARBA00008779"/>
    </source>
</evidence>
<dbReference type="GO" id="GO:0046872">
    <property type="term" value="F:metal ion binding"/>
    <property type="evidence" value="ECO:0007669"/>
    <property type="project" value="UniProtKB-KW"/>
</dbReference>
<dbReference type="RefSeq" id="WP_200278776.1">
    <property type="nucleotide sequence ID" value="NZ_JAENII010000006.1"/>
</dbReference>
<evidence type="ECO:0000256" key="1">
    <source>
        <dbReference type="ARBA" id="ARBA00001913"/>
    </source>
</evidence>